<dbReference type="InterPro" id="IPR029063">
    <property type="entry name" value="SAM-dependent_MTases_sf"/>
</dbReference>
<evidence type="ECO:0000313" key="1">
    <source>
        <dbReference type="EMBL" id="SVA16653.1"/>
    </source>
</evidence>
<evidence type="ECO:0008006" key="2">
    <source>
        <dbReference type="Google" id="ProtNLM"/>
    </source>
</evidence>
<feature type="non-terminal residue" evidence="1">
    <location>
        <position position="208"/>
    </location>
</feature>
<protein>
    <recommendedName>
        <fullName evidence="2">SAM-dependent methyltransferase</fullName>
    </recommendedName>
</protein>
<dbReference type="CDD" id="cd02440">
    <property type="entry name" value="AdoMet_MTases"/>
    <property type="match status" value="1"/>
</dbReference>
<dbReference type="Gene3D" id="3.40.50.150">
    <property type="entry name" value="Vaccinia Virus protein VP39"/>
    <property type="match status" value="1"/>
</dbReference>
<dbReference type="AlphaFoldDB" id="A0A381TRF8"/>
<reference evidence="1" key="1">
    <citation type="submission" date="2018-05" db="EMBL/GenBank/DDBJ databases">
        <authorList>
            <person name="Lanie J.A."/>
            <person name="Ng W.-L."/>
            <person name="Kazmierczak K.M."/>
            <person name="Andrzejewski T.M."/>
            <person name="Davidsen T.M."/>
            <person name="Wayne K.J."/>
            <person name="Tettelin H."/>
            <person name="Glass J.I."/>
            <person name="Rusch D."/>
            <person name="Podicherti R."/>
            <person name="Tsui H.-C.T."/>
            <person name="Winkler M.E."/>
        </authorList>
    </citation>
    <scope>NUCLEOTIDE SEQUENCE</scope>
</reference>
<dbReference type="PANTHER" id="PTHR36112:SF1">
    <property type="entry name" value="RIBOSOMAL RNA SMALL SUBUNIT METHYLTRANSFERASE J"/>
    <property type="match status" value="1"/>
</dbReference>
<dbReference type="EMBL" id="UINC01004758">
    <property type="protein sequence ID" value="SVA16653.1"/>
    <property type="molecule type" value="Genomic_DNA"/>
</dbReference>
<dbReference type="InterPro" id="IPR007536">
    <property type="entry name" value="16SrRNA_methylTrfase_J"/>
</dbReference>
<sequence>LTEAGSETVDLIVYFDNAEERARDFTSAIGYDIAPTKFAPNDWYLYLDESDLTLRHPAKQSMRLSLDEIRRRSLSGRRSPLSRACGVREGTTVLDAFAGWGTDGLTLATLGCVVTCCELQPLVFAMLYDRIERFELCSLDCTRIDVRELLADRTRRWDVVYLDPMFPAHPKTALPSYPMQVLADLAEQSDAREIAEWAIERANQRVVV</sequence>
<dbReference type="Pfam" id="PF04445">
    <property type="entry name" value="SAM_MT"/>
    <property type="match status" value="1"/>
</dbReference>
<proteinExistence type="predicted"/>
<feature type="non-terminal residue" evidence="1">
    <location>
        <position position="1"/>
    </location>
</feature>
<dbReference type="GO" id="GO:0008990">
    <property type="term" value="F:rRNA (guanine-N2-)-methyltransferase activity"/>
    <property type="evidence" value="ECO:0007669"/>
    <property type="project" value="InterPro"/>
</dbReference>
<dbReference type="SUPFAM" id="SSF53335">
    <property type="entry name" value="S-adenosyl-L-methionine-dependent methyltransferases"/>
    <property type="match status" value="1"/>
</dbReference>
<accession>A0A381TRF8</accession>
<gene>
    <name evidence="1" type="ORF">METZ01_LOCUS69507</name>
</gene>
<dbReference type="PANTHER" id="PTHR36112">
    <property type="entry name" value="RIBOSOMAL RNA SMALL SUBUNIT METHYLTRANSFERASE J"/>
    <property type="match status" value="1"/>
</dbReference>
<name>A0A381TRF8_9ZZZZ</name>
<organism evidence="1">
    <name type="scientific">marine metagenome</name>
    <dbReference type="NCBI Taxonomy" id="408172"/>
    <lineage>
        <taxon>unclassified sequences</taxon>
        <taxon>metagenomes</taxon>
        <taxon>ecological metagenomes</taxon>
    </lineage>
</organism>